<protein>
    <submittedName>
        <fullName evidence="2">Uncharacterized protein</fullName>
    </submittedName>
</protein>
<feature type="region of interest" description="Disordered" evidence="1">
    <location>
        <begin position="1"/>
        <end position="21"/>
    </location>
</feature>
<reference evidence="2 3" key="1">
    <citation type="journal article" date="2014" name="Int. J. Syst. Evol. Microbiol.">
        <title>Complete genome sequence of Corynebacterium casei LMG S-19264T (=DSM 44701T), isolated from a smear-ripened cheese.</title>
        <authorList>
            <consortium name="US DOE Joint Genome Institute (JGI-PGF)"/>
            <person name="Walter F."/>
            <person name="Albersmeier A."/>
            <person name="Kalinowski J."/>
            <person name="Ruckert C."/>
        </authorList>
    </citation>
    <scope>NUCLEOTIDE SEQUENCE [LARGE SCALE GENOMIC DNA]</scope>
    <source>
        <strain evidence="2 3">JCM 4255</strain>
    </source>
</reference>
<dbReference type="AlphaFoldDB" id="A0A7G1NJX1"/>
<proteinExistence type="predicted"/>
<dbReference type="Proteomes" id="UP000516373">
    <property type="component" value="Chromosome"/>
</dbReference>
<organism evidence="2 3">
    <name type="scientific">Streptomyces tuirus</name>
    <dbReference type="NCBI Taxonomy" id="68278"/>
    <lineage>
        <taxon>Bacteria</taxon>
        <taxon>Bacillati</taxon>
        <taxon>Actinomycetota</taxon>
        <taxon>Actinomycetes</taxon>
        <taxon>Kitasatosporales</taxon>
        <taxon>Streptomycetaceae</taxon>
        <taxon>Streptomyces</taxon>
    </lineage>
</organism>
<evidence type="ECO:0000256" key="1">
    <source>
        <dbReference type="SAM" id="MobiDB-lite"/>
    </source>
</evidence>
<dbReference type="EMBL" id="AP023439">
    <property type="protein sequence ID" value="BCL23109.1"/>
    <property type="molecule type" value="Genomic_DNA"/>
</dbReference>
<name>A0A7G1NJX1_9ACTN</name>
<evidence type="ECO:0000313" key="3">
    <source>
        <dbReference type="Proteomes" id="UP000516373"/>
    </source>
</evidence>
<dbReference type="KEGG" id="stui:GCM10017668_49520"/>
<gene>
    <name evidence="2" type="ORF">GCM10017668_49520</name>
</gene>
<sequence length="120" mass="12813">MVAENTAAQIAAVRPPARRRRRSRVRAMVRVPLLDSAYGRRAEPRAAGAGRYATGSLSWRVKHHKDAYGCGIGHIRGWCGSGRSGVGWRSLSGAGADAGTVIGDVVEALRNPANAPRWNP</sequence>
<evidence type="ECO:0000313" key="2">
    <source>
        <dbReference type="EMBL" id="BCL23109.1"/>
    </source>
</evidence>
<accession>A0A7G1NJX1</accession>